<evidence type="ECO:0000313" key="2">
    <source>
        <dbReference type="Proteomes" id="UP001057402"/>
    </source>
</evidence>
<dbReference type="Proteomes" id="UP001057402">
    <property type="component" value="Chromosome 12"/>
</dbReference>
<proteinExistence type="predicted"/>
<name>A0ACB9L586_9MYRT</name>
<reference evidence="2" key="1">
    <citation type="journal article" date="2023" name="Front. Plant Sci.">
        <title>Chromosomal-level genome assembly of Melastoma candidum provides insights into trichome evolution.</title>
        <authorList>
            <person name="Zhong Y."/>
            <person name="Wu W."/>
            <person name="Sun C."/>
            <person name="Zou P."/>
            <person name="Liu Y."/>
            <person name="Dai S."/>
            <person name="Zhou R."/>
        </authorList>
    </citation>
    <scope>NUCLEOTIDE SEQUENCE [LARGE SCALE GENOMIC DNA]</scope>
</reference>
<gene>
    <name evidence="1" type="ORF">MLD38_039961</name>
</gene>
<sequence>MPAPAETALTMSLLACQDITSKKVTMDKFIRLQGDYEAIIQSRSPLVPAIFAVDDNACCAEWNAAMEILTGWMRHEVIGRTLPGDIFGGLCRHKGQETLTKFSVLLYQAITMGDTDHFPFGFFDKKGNFVEVLLTTSKRLDSSGKVFGGFCFLQVVSPKTKPAIEEAPREDSEFSRKVKELAYVRQEMKNALNGICFIRRLLENTATTENQKQVLETSDACERQMMTIISDMGLSTIDKGSMDLNFNEFILASVLDVVISQVMIPLREKNLRMLHKIPEEIKSLSLYGDQARLQLVLLEFLENIVQHTSFPDGWVEIKILPGLKLIQDRSEIVRLQFRMTHSGKGLQSSLIQEMFEDRNNATSQEGVCLNLSRKLLSKMNGQVHYIREQSKCYFIVDLEMTSKLDKRKVLPDGMSI</sequence>
<accession>A0ACB9L586</accession>
<comment type="caution">
    <text evidence="1">The sequence shown here is derived from an EMBL/GenBank/DDBJ whole genome shotgun (WGS) entry which is preliminary data.</text>
</comment>
<keyword evidence="2" id="KW-1185">Reference proteome</keyword>
<dbReference type="EMBL" id="CM042891">
    <property type="protein sequence ID" value="KAI4304454.1"/>
    <property type="molecule type" value="Genomic_DNA"/>
</dbReference>
<protein>
    <submittedName>
        <fullName evidence="1">Uncharacterized protein</fullName>
    </submittedName>
</protein>
<evidence type="ECO:0000313" key="1">
    <source>
        <dbReference type="EMBL" id="KAI4304454.1"/>
    </source>
</evidence>
<organism evidence="1 2">
    <name type="scientific">Melastoma candidum</name>
    <dbReference type="NCBI Taxonomy" id="119954"/>
    <lineage>
        <taxon>Eukaryota</taxon>
        <taxon>Viridiplantae</taxon>
        <taxon>Streptophyta</taxon>
        <taxon>Embryophyta</taxon>
        <taxon>Tracheophyta</taxon>
        <taxon>Spermatophyta</taxon>
        <taxon>Magnoliopsida</taxon>
        <taxon>eudicotyledons</taxon>
        <taxon>Gunneridae</taxon>
        <taxon>Pentapetalae</taxon>
        <taxon>rosids</taxon>
        <taxon>malvids</taxon>
        <taxon>Myrtales</taxon>
        <taxon>Melastomataceae</taxon>
        <taxon>Melastomatoideae</taxon>
        <taxon>Melastomateae</taxon>
        <taxon>Melastoma</taxon>
    </lineage>
</organism>